<evidence type="ECO:0000313" key="1">
    <source>
        <dbReference type="EMBL" id="MQN91009.1"/>
    </source>
</evidence>
<proteinExistence type="predicted"/>
<dbReference type="PROSITE" id="PS51257">
    <property type="entry name" value="PROKAR_LIPOPROTEIN"/>
    <property type="match status" value="1"/>
</dbReference>
<dbReference type="Proteomes" id="UP000420635">
    <property type="component" value="Unassembled WGS sequence"/>
</dbReference>
<name>A0AA90V7W8_9BACT</name>
<protein>
    <submittedName>
        <fullName evidence="1">Uncharacterized protein</fullName>
    </submittedName>
</protein>
<gene>
    <name evidence="1" type="ORF">F7D59_14405</name>
</gene>
<dbReference type="AlphaFoldDB" id="A0AA90V7W8"/>
<dbReference type="EMBL" id="VZBQ01000151">
    <property type="protein sequence ID" value="MQN91009.1"/>
    <property type="molecule type" value="Genomic_DNA"/>
</dbReference>
<reference evidence="2" key="1">
    <citation type="submission" date="2019-09" db="EMBL/GenBank/DDBJ databases">
        <title>Distinct polysaccharide growth profiles of human intestinal Prevotella copri isolates.</title>
        <authorList>
            <person name="Fehlner-Peach H."/>
            <person name="Magnabosco C."/>
            <person name="Raghavan V."/>
            <person name="Scher J.U."/>
            <person name="Tett A."/>
            <person name="Cox L.M."/>
            <person name="Gottsegen C."/>
            <person name="Watters A."/>
            <person name="Wiltshire- Gordon J.D."/>
            <person name="Segata N."/>
            <person name="Bonneau R."/>
            <person name="Littman D.R."/>
        </authorList>
    </citation>
    <scope>NUCLEOTIDE SEQUENCE [LARGE SCALE GENOMIC DNA]</scope>
    <source>
        <strain evidence="2">iP54</strain>
    </source>
</reference>
<evidence type="ECO:0000313" key="2">
    <source>
        <dbReference type="Proteomes" id="UP000420635"/>
    </source>
</evidence>
<sequence length="86" mass="8919">MDKKFFMGIAAMAALTLVSCSSDDLNSLSDNSSKNEAISFDGYLGRSAVAVNGSRGSVLDKTQLHKSADGFGVFGNYSPTEGGGVF</sequence>
<accession>A0AA90V7W8</accession>
<comment type="caution">
    <text evidence="1">The sequence shown here is derived from an EMBL/GenBank/DDBJ whole genome shotgun (WGS) entry which is preliminary data.</text>
</comment>
<organism evidence="1 2">
    <name type="scientific">Segatella copri</name>
    <dbReference type="NCBI Taxonomy" id="165179"/>
    <lineage>
        <taxon>Bacteria</taxon>
        <taxon>Pseudomonadati</taxon>
        <taxon>Bacteroidota</taxon>
        <taxon>Bacteroidia</taxon>
        <taxon>Bacteroidales</taxon>
        <taxon>Prevotellaceae</taxon>
        <taxon>Segatella</taxon>
    </lineage>
</organism>
<dbReference type="RefSeq" id="WP_153133783.1">
    <property type="nucleotide sequence ID" value="NZ_VZBQ01000151.1"/>
</dbReference>